<evidence type="ECO:0000313" key="4">
    <source>
        <dbReference type="Proteomes" id="UP000178319"/>
    </source>
</evidence>
<evidence type="ECO:0000256" key="1">
    <source>
        <dbReference type="ARBA" id="ARBA00022723"/>
    </source>
</evidence>
<comment type="caution">
    <text evidence="3">The sequence shown here is derived from an EMBL/GenBank/DDBJ whole genome shotgun (WGS) entry which is preliminary data.</text>
</comment>
<dbReference type="AlphaFoldDB" id="A0A1G1V8D8"/>
<dbReference type="PANTHER" id="PTHR11749">
    <property type="entry name" value="RIBULOSE-5-PHOSPHATE-3-EPIMERASE"/>
    <property type="match status" value="1"/>
</dbReference>
<dbReference type="GO" id="GO:0016857">
    <property type="term" value="F:racemase and epimerase activity, acting on carbohydrates and derivatives"/>
    <property type="evidence" value="ECO:0007669"/>
    <property type="project" value="InterPro"/>
</dbReference>
<proteinExistence type="predicted"/>
<dbReference type="Proteomes" id="UP000178319">
    <property type="component" value="Unassembled WGS sequence"/>
</dbReference>
<dbReference type="Gene3D" id="3.20.20.70">
    <property type="entry name" value="Aldolase class I"/>
    <property type="match status" value="1"/>
</dbReference>
<dbReference type="GO" id="GO:0005975">
    <property type="term" value="P:carbohydrate metabolic process"/>
    <property type="evidence" value="ECO:0007669"/>
    <property type="project" value="InterPro"/>
</dbReference>
<dbReference type="SUPFAM" id="SSF51366">
    <property type="entry name" value="Ribulose-phoshate binding barrel"/>
    <property type="match status" value="1"/>
</dbReference>
<protein>
    <recommendedName>
        <fullName evidence="5">Ribulose-phosphate 3-epimerase</fullName>
    </recommendedName>
</protein>
<evidence type="ECO:0008006" key="5">
    <source>
        <dbReference type="Google" id="ProtNLM"/>
    </source>
</evidence>
<keyword evidence="1" id="KW-0479">Metal-binding</keyword>
<organism evidence="3 4">
    <name type="scientific">Candidatus Blackburnbacteria bacterium RIFCSPHIGHO2_02_FULL_44_20</name>
    <dbReference type="NCBI Taxonomy" id="1797516"/>
    <lineage>
        <taxon>Bacteria</taxon>
        <taxon>Candidatus Blackburniibacteriota</taxon>
    </lineage>
</organism>
<dbReference type="InterPro" id="IPR011060">
    <property type="entry name" value="RibuloseP-bd_barrel"/>
</dbReference>
<dbReference type="EMBL" id="MHBZ01000013">
    <property type="protein sequence ID" value="OGY11679.1"/>
    <property type="molecule type" value="Genomic_DNA"/>
</dbReference>
<gene>
    <name evidence="3" type="ORF">A3D26_01025</name>
</gene>
<keyword evidence="2" id="KW-0413">Isomerase</keyword>
<dbReference type="Pfam" id="PF00834">
    <property type="entry name" value="Ribul_P_3_epim"/>
    <property type="match status" value="1"/>
</dbReference>
<dbReference type="InterPro" id="IPR013785">
    <property type="entry name" value="Aldolase_TIM"/>
</dbReference>
<sequence>MLEIIPAVLTNSAEELEMRIRQLEDSGVKRLHLDVVDGEFADNQTVSLEACAGIETQLQLDIHLMVVEPALWIERAMETSPDRIIAQIERMADQEVFVGKAIEAGVRVGLAVDLETPIERLDPMVTSEIDVVLLMGVRAGFGGQEFNRIALDKIEKLIQLRESESANFKILVDGGVDKENIQEIEETGAAGVVVGHGFEEMVKNES</sequence>
<accession>A0A1G1V8D8</accession>
<evidence type="ECO:0000256" key="2">
    <source>
        <dbReference type="ARBA" id="ARBA00023235"/>
    </source>
</evidence>
<dbReference type="GO" id="GO:0046872">
    <property type="term" value="F:metal ion binding"/>
    <property type="evidence" value="ECO:0007669"/>
    <property type="project" value="UniProtKB-KW"/>
</dbReference>
<name>A0A1G1V8D8_9BACT</name>
<dbReference type="STRING" id="1797516.A3D26_01025"/>
<dbReference type="InterPro" id="IPR000056">
    <property type="entry name" value="Ribul_P_3_epim-like"/>
</dbReference>
<reference evidence="3 4" key="1">
    <citation type="journal article" date="2016" name="Nat. Commun.">
        <title>Thousands of microbial genomes shed light on interconnected biogeochemical processes in an aquifer system.</title>
        <authorList>
            <person name="Anantharaman K."/>
            <person name="Brown C.T."/>
            <person name="Hug L.A."/>
            <person name="Sharon I."/>
            <person name="Castelle C.J."/>
            <person name="Probst A.J."/>
            <person name="Thomas B.C."/>
            <person name="Singh A."/>
            <person name="Wilkins M.J."/>
            <person name="Karaoz U."/>
            <person name="Brodie E.L."/>
            <person name="Williams K.H."/>
            <person name="Hubbard S.S."/>
            <person name="Banfield J.F."/>
        </authorList>
    </citation>
    <scope>NUCLEOTIDE SEQUENCE [LARGE SCALE GENOMIC DNA]</scope>
</reference>
<evidence type="ECO:0000313" key="3">
    <source>
        <dbReference type="EMBL" id="OGY11679.1"/>
    </source>
</evidence>